<protein>
    <recommendedName>
        <fullName evidence="2">DUF7159 domain-containing protein</fullName>
    </recommendedName>
</protein>
<evidence type="ECO:0000259" key="2">
    <source>
        <dbReference type="Pfam" id="PF23717"/>
    </source>
</evidence>
<evidence type="ECO:0000313" key="3">
    <source>
        <dbReference type="EMBL" id="ORA70900.1"/>
    </source>
</evidence>
<name>A0A1X0DGE4_9MYCO</name>
<reference evidence="3 4" key="1">
    <citation type="submission" date="2016-12" db="EMBL/GenBank/DDBJ databases">
        <title>The new phylogeny of genus Mycobacterium.</title>
        <authorList>
            <person name="Tortoli E."/>
            <person name="Trovato A."/>
            <person name="Cirillo D.M."/>
        </authorList>
    </citation>
    <scope>NUCLEOTIDE SEQUENCE [LARGE SCALE GENOMIC DNA]</scope>
    <source>
        <strain evidence="3 4">DSM 45130</strain>
    </source>
</reference>
<dbReference type="Pfam" id="PF23717">
    <property type="entry name" value="DUF7159"/>
    <property type="match status" value="1"/>
</dbReference>
<dbReference type="InterPro" id="IPR055583">
    <property type="entry name" value="DUF7159"/>
</dbReference>
<feature type="non-terminal residue" evidence="3">
    <location>
        <position position="392"/>
    </location>
</feature>
<dbReference type="STRING" id="444597.BST26_09415"/>
<feature type="domain" description="DUF7159" evidence="2">
    <location>
        <begin position="2"/>
        <end position="232"/>
    </location>
</feature>
<comment type="caution">
    <text evidence="3">The sequence shown here is derived from an EMBL/GenBank/DDBJ whole genome shotgun (WGS) entry which is preliminary data.</text>
</comment>
<sequence length="392" mass="39929">MDIVLGVSLTPTTVRMVLVEGENADGVTLDHDVIAILADEDMANPVGPAEQVIAAIEATRDAAVDGGHSLVSIGVTWRDHDAAADLSAALRRHGIDDVMLVSELHAAGALAVAAGAAMDYQRTALMFLERDTATVSVVDNADGSIIKVQRAQLHTADAVAELCDMLAGLQDLDVAPDGVFVVGSGVNLAAIKLNLESATTLTVNTPGEPELALARGAALASTQAPAFEASTAGLAYALAEEGTTAGRAYVAALAAADAGAIAAAGVSADAVTKVGPADVQQLAYSAVDDADDEAFDAALRAAVEDLGELDEPELDGEEATEAERKPFLLVGSALTSVFVIGIAALAVSLVVAISPTAKQDAEPPQAAARRRTFLGQRVGQTGGRGLERRRLG</sequence>
<dbReference type="RefSeq" id="WP_420086511.1">
    <property type="nucleotide sequence ID" value="NZ_MVHS01000017.1"/>
</dbReference>
<dbReference type="Proteomes" id="UP000192801">
    <property type="component" value="Unassembled WGS sequence"/>
</dbReference>
<organism evidence="3 4">
    <name type="scientific">Mycolicibacterium insubricum</name>
    <dbReference type="NCBI Taxonomy" id="444597"/>
    <lineage>
        <taxon>Bacteria</taxon>
        <taxon>Bacillati</taxon>
        <taxon>Actinomycetota</taxon>
        <taxon>Actinomycetes</taxon>
        <taxon>Mycobacteriales</taxon>
        <taxon>Mycobacteriaceae</taxon>
        <taxon>Mycolicibacterium</taxon>
    </lineage>
</organism>
<keyword evidence="1" id="KW-0472">Membrane</keyword>
<proteinExistence type="predicted"/>
<keyword evidence="4" id="KW-1185">Reference proteome</keyword>
<dbReference type="EMBL" id="MVHS01000017">
    <property type="protein sequence ID" value="ORA70900.1"/>
    <property type="molecule type" value="Genomic_DNA"/>
</dbReference>
<keyword evidence="1" id="KW-0812">Transmembrane</keyword>
<evidence type="ECO:0000313" key="4">
    <source>
        <dbReference type="Proteomes" id="UP000192801"/>
    </source>
</evidence>
<gene>
    <name evidence="3" type="ORF">BST26_09415</name>
</gene>
<keyword evidence="1" id="KW-1133">Transmembrane helix</keyword>
<feature type="transmembrane region" description="Helical" evidence="1">
    <location>
        <begin position="327"/>
        <end position="353"/>
    </location>
</feature>
<accession>A0A1X0DGE4</accession>
<dbReference type="AlphaFoldDB" id="A0A1X0DGE4"/>
<evidence type="ECO:0000256" key="1">
    <source>
        <dbReference type="SAM" id="Phobius"/>
    </source>
</evidence>